<evidence type="ECO:0000256" key="13">
    <source>
        <dbReference type="HAMAP-Rule" id="MF_01902"/>
    </source>
</evidence>
<dbReference type="EC" id="2.7.7.7" evidence="3 13"/>
<keyword evidence="8 13" id="KW-0235">DNA replication</keyword>
<name>W8RQK5_9RHOB</name>
<dbReference type="GO" id="GO:0008408">
    <property type="term" value="F:3'-5' exonuclease activity"/>
    <property type="evidence" value="ECO:0007669"/>
    <property type="project" value="InterPro"/>
</dbReference>
<dbReference type="InterPro" id="IPR011708">
    <property type="entry name" value="DNA_pol3_alpha_NTPase_dom"/>
</dbReference>
<dbReference type="GO" id="GO:0005737">
    <property type="term" value="C:cytoplasm"/>
    <property type="evidence" value="ECO:0007669"/>
    <property type="project" value="UniProtKB-SubCell"/>
</dbReference>
<dbReference type="GO" id="GO:0006260">
    <property type="term" value="P:DNA replication"/>
    <property type="evidence" value="ECO:0007669"/>
    <property type="project" value="UniProtKB-KW"/>
</dbReference>
<dbReference type="SMART" id="SM00481">
    <property type="entry name" value="POLIIIAc"/>
    <property type="match status" value="1"/>
</dbReference>
<feature type="domain" description="Polymerase/histidinol phosphatase N-terminal" evidence="14">
    <location>
        <begin position="4"/>
        <end position="104"/>
    </location>
</feature>
<keyword evidence="11 13" id="KW-0234">DNA repair</keyword>
<evidence type="ECO:0000256" key="5">
    <source>
        <dbReference type="ARBA" id="ARBA00022490"/>
    </source>
</evidence>
<dbReference type="AlphaFoldDB" id="W8RQK5"/>
<dbReference type="NCBIfam" id="TIGR00594">
    <property type="entry name" value="polc"/>
    <property type="match status" value="1"/>
</dbReference>
<dbReference type="PANTHER" id="PTHR32294:SF4">
    <property type="entry name" value="ERROR-PRONE DNA POLYMERASE"/>
    <property type="match status" value="1"/>
</dbReference>
<organism evidence="15 16">
    <name type="scientific">Roseicyclus elongatus DSM 19469</name>
    <dbReference type="NCBI Taxonomy" id="1294273"/>
    <lineage>
        <taxon>Bacteria</taxon>
        <taxon>Pseudomonadati</taxon>
        <taxon>Pseudomonadota</taxon>
        <taxon>Alphaproteobacteria</taxon>
        <taxon>Rhodobacterales</taxon>
        <taxon>Roseobacteraceae</taxon>
        <taxon>Roseicyclus</taxon>
    </lineage>
</organism>
<reference evidence="15 16" key="1">
    <citation type="submission" date="2013-03" db="EMBL/GenBank/DDBJ databases">
        <authorList>
            <person name="Fiebig A."/>
            <person name="Goeker M."/>
            <person name="Klenk H.-P.P."/>
        </authorList>
    </citation>
    <scope>NUCLEOTIDE SEQUENCE [LARGE SCALE GENOMIC DNA]</scope>
    <source>
        <strain evidence="16">DSM 19469</strain>
    </source>
</reference>
<keyword evidence="10 13" id="KW-0239">DNA-directed DNA polymerase</keyword>
<accession>W8RQK5</accession>
<dbReference type="CDD" id="cd07434">
    <property type="entry name" value="PHP_PolIIIA_DnaE2"/>
    <property type="match status" value="1"/>
</dbReference>
<dbReference type="NCBIfam" id="NF004225">
    <property type="entry name" value="PRK05672.1"/>
    <property type="match status" value="1"/>
</dbReference>
<dbReference type="STRING" id="1294273.roselon_00958"/>
<dbReference type="GO" id="GO:0003887">
    <property type="term" value="F:DNA-directed DNA polymerase activity"/>
    <property type="evidence" value="ECO:0007669"/>
    <property type="project" value="UniProtKB-UniRule"/>
</dbReference>
<dbReference type="EMBL" id="CP004372">
    <property type="protein sequence ID" value="AHM03358.1"/>
    <property type="molecule type" value="Genomic_DNA"/>
</dbReference>
<evidence type="ECO:0000256" key="1">
    <source>
        <dbReference type="ARBA" id="ARBA00004496"/>
    </source>
</evidence>
<dbReference type="Proteomes" id="UP000019593">
    <property type="component" value="Chromosome"/>
</dbReference>
<evidence type="ECO:0000259" key="14">
    <source>
        <dbReference type="SMART" id="SM00481"/>
    </source>
</evidence>
<evidence type="ECO:0000313" key="15">
    <source>
        <dbReference type="EMBL" id="AHM03358.1"/>
    </source>
</evidence>
<dbReference type="PANTHER" id="PTHR32294">
    <property type="entry name" value="DNA POLYMERASE III SUBUNIT ALPHA"/>
    <property type="match status" value="1"/>
</dbReference>
<keyword evidence="7 13" id="KW-0548">Nucleotidyltransferase</keyword>
<dbReference type="FunFam" id="1.10.150.870:FF:000002">
    <property type="entry name" value="Error-prone DNA polymerase"/>
    <property type="match status" value="1"/>
</dbReference>
<dbReference type="Gene3D" id="1.10.150.870">
    <property type="match status" value="1"/>
</dbReference>
<comment type="function">
    <text evidence="13">DNA polymerase involved in damage-induced mutagenesis and translesion synthesis (TLS). It is not the major replicative DNA polymerase.</text>
</comment>
<evidence type="ECO:0000256" key="2">
    <source>
        <dbReference type="ARBA" id="ARBA00007391"/>
    </source>
</evidence>
<dbReference type="Pfam" id="PF07733">
    <property type="entry name" value="DNA_pol3_alpha"/>
    <property type="match status" value="1"/>
</dbReference>
<dbReference type="InterPro" id="IPR023073">
    <property type="entry name" value="DnaE2"/>
</dbReference>
<comment type="subcellular location">
    <subcellularLocation>
        <location evidence="1 13">Cytoplasm</location>
    </subcellularLocation>
</comment>
<evidence type="ECO:0000256" key="9">
    <source>
        <dbReference type="ARBA" id="ARBA00022763"/>
    </source>
</evidence>
<dbReference type="InterPro" id="IPR029460">
    <property type="entry name" value="DNAPol_HHH"/>
</dbReference>
<evidence type="ECO:0000256" key="7">
    <source>
        <dbReference type="ARBA" id="ARBA00022695"/>
    </source>
</evidence>
<dbReference type="Pfam" id="PF14579">
    <property type="entry name" value="HHH_6"/>
    <property type="match status" value="1"/>
</dbReference>
<keyword evidence="5 13" id="KW-0963">Cytoplasm</keyword>
<dbReference type="eggNOG" id="COG0587">
    <property type="taxonomic scope" value="Bacteria"/>
</dbReference>
<dbReference type="Gene3D" id="3.20.20.140">
    <property type="entry name" value="Metal-dependent hydrolases"/>
    <property type="match status" value="1"/>
</dbReference>
<evidence type="ECO:0000256" key="6">
    <source>
        <dbReference type="ARBA" id="ARBA00022679"/>
    </source>
</evidence>
<dbReference type="HAMAP" id="MF_01902">
    <property type="entry name" value="DNApol_error_prone"/>
    <property type="match status" value="1"/>
</dbReference>
<sequence>MGFAELSITSNFTFLRGGSHPEEYARRAALLGIEAIAIADENSVAGVVRAWSELRKIEEEIADAKSARTDPIGPPKPAHLPDPPRAPIDHVPRLLPAACLTLADGLRLTALPRDRSGWASLCRLLSVGKLRAEKGDCVLHVDDLLGQARGLELLLHAPDRATPDWQRPADRLVRALGPQMSLLMAPRYDGQDAARFDAAARLADRLGLPTVASARPLMHHGSRRRLTDVLTCIREGLRVEDLGTAAQANAEQRLRGEAEMRRIFAGHEDAVARTTQIAARLQFDIASLRYEYPSEIADGETAAQRLTRLAQEGLAWRYPQGIPERAQKQLQHELRLIAKLSYEPYFLTVHDIVAFARSRGILCQGRGSAANSITCYALGVTSVSPEIGTMVFERFVSEARNEPPDIDVDFEHERREEVIQHIYERYGRHRAGLCATVIHYRGKRAVREVGRAMGLSEDVLSALSSQIWGSWSKTGPEMDRMREIGLDPDSPRLKQTIRLIEEIIGFPRHLSQHVGGFVITEGRLDELVPIENATMEDRTVICWDKDDIDALGILKVDVLALGMLTCVRKAFDLLAMHHQADYTLATLPPEDPAVYDMLCRADSLGVFQVESRAQMNFLPRMRPRCFYDLVIQVAIIRPGPIQGDMVHPFIRRRNGEEEVSFPSDALGRVLGKTLGVPLFQEQAMQIAITGAGFTPEEADRLRRALATFKKHGNVSEFRTRFLRGMRANGYDDEFAERCFSQIEGFGSYGFPESHAASFALLVYASAWLKRHHPGIFACALLNSQPMGFYAPAQIVRDAREHGVEVRPICVNRSHWDNMIERTETGDLALRLGFRQIKSMREDDADWLIAARGNGYTSVEDVWRRAGLDARSLTILAEADAFASLGLTRRAALWAARALTPKRELPLFAGDLDGEAIVEPAAHLPRMTQGEEVVEDYVSMRLTLRAHPVALIRHRLSPRIDRRLLKGPAQIGLLPKRPDATR</sequence>
<evidence type="ECO:0000256" key="8">
    <source>
        <dbReference type="ARBA" id="ARBA00022705"/>
    </source>
</evidence>
<evidence type="ECO:0000313" key="16">
    <source>
        <dbReference type="Proteomes" id="UP000019593"/>
    </source>
</evidence>
<evidence type="ECO:0000256" key="4">
    <source>
        <dbReference type="ARBA" id="ARBA00017273"/>
    </source>
</evidence>
<keyword evidence="6 13" id="KW-0808">Transferase</keyword>
<dbReference type="GO" id="GO:0006281">
    <property type="term" value="P:DNA repair"/>
    <property type="evidence" value="ECO:0007669"/>
    <property type="project" value="UniProtKB-UniRule"/>
</dbReference>
<dbReference type="Pfam" id="PF17657">
    <property type="entry name" value="DNA_pol3_finger"/>
    <property type="match status" value="1"/>
</dbReference>
<keyword evidence="9 13" id="KW-0227">DNA damage</keyword>
<keyword evidence="16" id="KW-1185">Reference proteome</keyword>
<dbReference type="InterPro" id="IPR040982">
    <property type="entry name" value="DNA_pol3_finger"/>
</dbReference>
<dbReference type="HOGENOM" id="CLU_001600_4_0_5"/>
<dbReference type="GO" id="GO:0009432">
    <property type="term" value="P:SOS response"/>
    <property type="evidence" value="ECO:0007669"/>
    <property type="project" value="UniProtKB-ARBA"/>
</dbReference>
<dbReference type="InterPro" id="IPR003141">
    <property type="entry name" value="Pol/His_phosphatase_N"/>
</dbReference>
<comment type="catalytic activity">
    <reaction evidence="12 13">
        <text>DNA(n) + a 2'-deoxyribonucleoside 5'-triphosphate = DNA(n+1) + diphosphate</text>
        <dbReference type="Rhea" id="RHEA:22508"/>
        <dbReference type="Rhea" id="RHEA-COMP:17339"/>
        <dbReference type="Rhea" id="RHEA-COMP:17340"/>
        <dbReference type="ChEBI" id="CHEBI:33019"/>
        <dbReference type="ChEBI" id="CHEBI:61560"/>
        <dbReference type="ChEBI" id="CHEBI:173112"/>
        <dbReference type="EC" id="2.7.7.7"/>
    </reaction>
</comment>
<evidence type="ECO:0000256" key="10">
    <source>
        <dbReference type="ARBA" id="ARBA00022932"/>
    </source>
</evidence>
<dbReference type="PATRIC" id="fig|1294273.3.peg.938"/>
<dbReference type="OrthoDB" id="9803237at2"/>
<gene>
    <name evidence="13" type="primary">dnaE2</name>
    <name evidence="15" type="ORF">roselon_00958</name>
</gene>
<dbReference type="RefSeq" id="WP_025311233.1">
    <property type="nucleotide sequence ID" value="NZ_CP004372.1"/>
</dbReference>
<evidence type="ECO:0000256" key="12">
    <source>
        <dbReference type="ARBA" id="ARBA00049244"/>
    </source>
</evidence>
<comment type="similarity">
    <text evidence="2 13">Belongs to the DNA polymerase type-C family. DnaE2 subfamily.</text>
</comment>
<dbReference type="InterPro" id="IPR004805">
    <property type="entry name" value="DnaE2/DnaE/PolC"/>
</dbReference>
<evidence type="ECO:0000256" key="3">
    <source>
        <dbReference type="ARBA" id="ARBA00012417"/>
    </source>
</evidence>
<dbReference type="KEGG" id="red:roselon_00958"/>
<evidence type="ECO:0000256" key="11">
    <source>
        <dbReference type="ARBA" id="ARBA00023204"/>
    </source>
</evidence>
<protein>
    <recommendedName>
        <fullName evidence="4 13">Error-prone DNA polymerase</fullName>
        <ecNumber evidence="3 13">2.7.7.7</ecNumber>
    </recommendedName>
</protein>
<proteinExistence type="inferred from homology"/>